<dbReference type="EMBL" id="WNXD01000002">
    <property type="protein sequence ID" value="MBB2146832.1"/>
    <property type="molecule type" value="Genomic_DNA"/>
</dbReference>
<name>A0A923IXY3_9SPHI</name>
<gene>
    <name evidence="1" type="ORF">GM921_15115</name>
</gene>
<dbReference type="RefSeq" id="WP_182923470.1">
    <property type="nucleotide sequence ID" value="NZ_WNXD01000002.1"/>
</dbReference>
<organism evidence="1 2">
    <name type="scientific">Pedobacter planticolens</name>
    <dbReference type="NCBI Taxonomy" id="2679964"/>
    <lineage>
        <taxon>Bacteria</taxon>
        <taxon>Pseudomonadati</taxon>
        <taxon>Bacteroidota</taxon>
        <taxon>Sphingobacteriia</taxon>
        <taxon>Sphingobacteriales</taxon>
        <taxon>Sphingobacteriaceae</taxon>
        <taxon>Pedobacter</taxon>
    </lineage>
</organism>
<evidence type="ECO:0000313" key="2">
    <source>
        <dbReference type="Proteomes" id="UP000601055"/>
    </source>
</evidence>
<keyword evidence="2" id="KW-1185">Reference proteome</keyword>
<sequence>MTLLDRLSDAATNAVNLEKFALNNSQEIHDWFNLEPHSFIRENQEIIRQFVLGKWQVIRKLDPNKRSNLSLFAILLDVCERIGDLGCFLRLYSLLSQTPFDLGSRLKASALFMVNVSTAEDYLDRVQPIYELLKFAYEEEEERQDRVLGTFINYFAQVVINFGQFNPGIAKSIIEKIKTIIKEDEFSFLNHPLIFSVIETDLTDYEIAYSHINLLLDTYLNRAIHSPQTEYGLLKEADSAYSISLAEVNKEFDAIRAISVAKHLSNPNKEQAFRSLINGTKIIDDESLLYAYMHALGPMHSAKLTSAFPFLDFSTFKESVGIVDWGCGQGTGSMVLLDHILSKGIPLNIESITLVEPSTLALKRASLHADKYIDTTRLVTINKLINDIVVDDFNPKEGIYIHLFSNILDIEQISLKFLTDLIKQVFKGVNYFICLGPYQNDIKRDRLDAFMLAFVDNHLEQLAIENNRAYEWLAEKKWTRVMRVFKAKI</sequence>
<protein>
    <recommendedName>
        <fullName evidence="3">Methyltransferase domain-containing protein</fullName>
    </recommendedName>
</protein>
<dbReference type="AlphaFoldDB" id="A0A923IXY3"/>
<evidence type="ECO:0008006" key="3">
    <source>
        <dbReference type="Google" id="ProtNLM"/>
    </source>
</evidence>
<accession>A0A923IXY3</accession>
<evidence type="ECO:0000313" key="1">
    <source>
        <dbReference type="EMBL" id="MBB2146832.1"/>
    </source>
</evidence>
<dbReference type="Proteomes" id="UP000601055">
    <property type="component" value="Unassembled WGS sequence"/>
</dbReference>
<comment type="caution">
    <text evidence="1">The sequence shown here is derived from an EMBL/GenBank/DDBJ whole genome shotgun (WGS) entry which is preliminary data.</text>
</comment>
<proteinExistence type="predicted"/>
<reference evidence="1" key="1">
    <citation type="submission" date="2019-11" db="EMBL/GenBank/DDBJ databases">
        <title>Description of Pedobacter sp. LMG 31464T.</title>
        <authorList>
            <person name="Carlier A."/>
            <person name="Qi S."/>
            <person name="Vandamme P."/>
        </authorList>
    </citation>
    <scope>NUCLEOTIDE SEQUENCE</scope>
    <source>
        <strain evidence="1">LMG 31464</strain>
    </source>
</reference>